<evidence type="ECO:0000256" key="7">
    <source>
        <dbReference type="ARBA" id="ARBA00029321"/>
    </source>
</evidence>
<dbReference type="GO" id="GO:0097367">
    <property type="term" value="F:carbohydrate derivative binding"/>
    <property type="evidence" value="ECO:0007669"/>
    <property type="project" value="InterPro"/>
</dbReference>
<dbReference type="PROSITE" id="PS00174">
    <property type="entry name" value="P_GLUCOSE_ISOMERASE_2"/>
    <property type="match status" value="1"/>
</dbReference>
<feature type="active site" evidence="8">
    <location>
        <position position="426"/>
    </location>
</feature>
<feature type="active site" description="Proton donor" evidence="8">
    <location>
        <position position="283"/>
    </location>
</feature>
<accession>A0AA45C5N3</accession>
<dbReference type="PRINTS" id="PR00662">
    <property type="entry name" value="G6PISOMERASE"/>
</dbReference>
<name>A0AA45C5N3_9BACT</name>
<evidence type="ECO:0000313" key="10">
    <source>
        <dbReference type="EMBL" id="PWJ89604.1"/>
    </source>
</evidence>
<dbReference type="Gene3D" id="3.40.50.10490">
    <property type="entry name" value="Glucose-6-phosphate isomerase like protein, domain 1"/>
    <property type="match status" value="2"/>
</dbReference>
<dbReference type="GO" id="GO:0048029">
    <property type="term" value="F:monosaccharide binding"/>
    <property type="evidence" value="ECO:0007669"/>
    <property type="project" value="TreeGrafter"/>
</dbReference>
<evidence type="ECO:0000256" key="9">
    <source>
        <dbReference type="RuleBase" id="RU000612"/>
    </source>
</evidence>
<feature type="active site" evidence="8">
    <location>
        <position position="312"/>
    </location>
</feature>
<protein>
    <recommendedName>
        <fullName evidence="8">Glucose-6-phosphate isomerase</fullName>
        <shortName evidence="8">GPI</shortName>
        <ecNumber evidence="8">5.3.1.9</ecNumber>
    </recommendedName>
    <alternativeName>
        <fullName evidence="8">Phosphoglucose isomerase</fullName>
        <shortName evidence="8">PGI</shortName>
    </alternativeName>
    <alternativeName>
        <fullName evidence="8">Phosphohexose isomerase</fullName>
        <shortName evidence="8">PHI</shortName>
    </alternativeName>
</protein>
<dbReference type="Proteomes" id="UP000245921">
    <property type="component" value="Unassembled WGS sequence"/>
</dbReference>
<dbReference type="Pfam" id="PF00342">
    <property type="entry name" value="PGI"/>
    <property type="match status" value="1"/>
</dbReference>
<comment type="pathway">
    <text evidence="1 8 9">Carbohydrate degradation; glycolysis; D-glyceraldehyde 3-phosphate and glycerone phosphate from D-glucose: step 2/4.</text>
</comment>
<evidence type="ECO:0000256" key="2">
    <source>
        <dbReference type="ARBA" id="ARBA00006604"/>
    </source>
</evidence>
<comment type="similarity">
    <text evidence="2 8 9">Belongs to the GPI family.</text>
</comment>
<comment type="function">
    <text evidence="8">Catalyzes the reversible isomerization of glucose-6-phosphate to fructose-6-phosphate.</text>
</comment>
<proteinExistence type="inferred from homology"/>
<dbReference type="InterPro" id="IPR001672">
    <property type="entry name" value="G6P_Isomerase"/>
</dbReference>
<dbReference type="GO" id="GO:0051156">
    <property type="term" value="P:glucose 6-phosphate metabolic process"/>
    <property type="evidence" value="ECO:0007669"/>
    <property type="project" value="TreeGrafter"/>
</dbReference>
<dbReference type="InterPro" id="IPR046348">
    <property type="entry name" value="SIS_dom_sf"/>
</dbReference>
<comment type="caution">
    <text evidence="10">The sequence shown here is derived from an EMBL/GenBank/DDBJ whole genome shotgun (WGS) entry which is preliminary data.</text>
</comment>
<dbReference type="InterPro" id="IPR035476">
    <property type="entry name" value="SIS_PGI_1"/>
</dbReference>
<evidence type="ECO:0000313" key="11">
    <source>
        <dbReference type="Proteomes" id="UP000245921"/>
    </source>
</evidence>
<evidence type="ECO:0000256" key="8">
    <source>
        <dbReference type="HAMAP-Rule" id="MF_00473"/>
    </source>
</evidence>
<keyword evidence="11" id="KW-1185">Reference proteome</keyword>
<dbReference type="GO" id="GO:0004347">
    <property type="term" value="F:glucose-6-phosphate isomerase activity"/>
    <property type="evidence" value="ECO:0007669"/>
    <property type="project" value="UniProtKB-UniRule"/>
</dbReference>
<dbReference type="InterPro" id="IPR018189">
    <property type="entry name" value="Phosphoglucose_isomerase_CS"/>
</dbReference>
<dbReference type="SUPFAM" id="SSF53697">
    <property type="entry name" value="SIS domain"/>
    <property type="match status" value="1"/>
</dbReference>
<dbReference type="PANTHER" id="PTHR11469">
    <property type="entry name" value="GLUCOSE-6-PHOSPHATE ISOMERASE"/>
    <property type="match status" value="1"/>
</dbReference>
<organism evidence="10 11">
    <name type="scientific">Oceanotoga teriensis</name>
    <dbReference type="NCBI Taxonomy" id="515440"/>
    <lineage>
        <taxon>Bacteria</taxon>
        <taxon>Thermotogati</taxon>
        <taxon>Thermotogota</taxon>
        <taxon>Thermotogae</taxon>
        <taxon>Petrotogales</taxon>
        <taxon>Petrotogaceae</taxon>
        <taxon>Oceanotoga</taxon>
    </lineage>
</organism>
<dbReference type="GO" id="GO:0005829">
    <property type="term" value="C:cytosol"/>
    <property type="evidence" value="ECO:0007669"/>
    <property type="project" value="TreeGrafter"/>
</dbReference>
<reference evidence="10 11" key="1">
    <citation type="submission" date="2018-05" db="EMBL/GenBank/DDBJ databases">
        <title>Genomic Encyclopedia of Type Strains, Phase IV (KMG-IV): sequencing the most valuable type-strain genomes for metagenomic binning, comparative biology and taxonomic classification.</title>
        <authorList>
            <person name="Goeker M."/>
        </authorList>
    </citation>
    <scope>NUCLEOTIDE SEQUENCE [LARGE SCALE GENOMIC DNA]</scope>
    <source>
        <strain evidence="10 11">DSM 24906</strain>
    </source>
</reference>
<dbReference type="InterPro" id="IPR035482">
    <property type="entry name" value="SIS_PGI_2"/>
</dbReference>
<keyword evidence="3 8" id="KW-0312">Gluconeogenesis</keyword>
<keyword evidence="5 8" id="KW-0324">Glycolysis</keyword>
<evidence type="ECO:0000256" key="6">
    <source>
        <dbReference type="ARBA" id="ARBA00023235"/>
    </source>
</evidence>
<evidence type="ECO:0000256" key="3">
    <source>
        <dbReference type="ARBA" id="ARBA00022432"/>
    </source>
</evidence>
<dbReference type="CDD" id="cd05016">
    <property type="entry name" value="SIS_PGI_2"/>
    <property type="match status" value="1"/>
</dbReference>
<dbReference type="GO" id="GO:0006096">
    <property type="term" value="P:glycolytic process"/>
    <property type="evidence" value="ECO:0007669"/>
    <property type="project" value="UniProtKB-UniRule"/>
</dbReference>
<evidence type="ECO:0000256" key="4">
    <source>
        <dbReference type="ARBA" id="ARBA00022490"/>
    </source>
</evidence>
<dbReference type="FunFam" id="3.40.50.10490:FF:000071">
    <property type="entry name" value="Glucose-6-phosphate isomerase"/>
    <property type="match status" value="1"/>
</dbReference>
<evidence type="ECO:0000256" key="1">
    <source>
        <dbReference type="ARBA" id="ARBA00004926"/>
    </source>
</evidence>
<dbReference type="HAMAP" id="MF_00473">
    <property type="entry name" value="G6P_isomerase"/>
    <property type="match status" value="1"/>
</dbReference>
<dbReference type="GO" id="GO:0006094">
    <property type="term" value="P:gluconeogenesis"/>
    <property type="evidence" value="ECO:0007669"/>
    <property type="project" value="UniProtKB-UniRule"/>
</dbReference>
<dbReference type="RefSeq" id="WP_109605334.1">
    <property type="nucleotide sequence ID" value="NZ_JAMHJO010000013.1"/>
</dbReference>
<comment type="catalytic activity">
    <reaction evidence="7 8 9">
        <text>alpha-D-glucose 6-phosphate = beta-D-fructose 6-phosphate</text>
        <dbReference type="Rhea" id="RHEA:11816"/>
        <dbReference type="ChEBI" id="CHEBI:57634"/>
        <dbReference type="ChEBI" id="CHEBI:58225"/>
        <dbReference type="EC" id="5.3.1.9"/>
    </reaction>
</comment>
<dbReference type="EC" id="5.3.1.9" evidence="8"/>
<dbReference type="CDD" id="cd05015">
    <property type="entry name" value="SIS_PGI_1"/>
    <property type="match status" value="1"/>
</dbReference>
<dbReference type="PROSITE" id="PS51463">
    <property type="entry name" value="P_GLUCOSE_ISOMERASE_3"/>
    <property type="match status" value="1"/>
</dbReference>
<gene>
    <name evidence="8" type="primary">pgi</name>
    <name evidence="10" type="ORF">C7380_1147</name>
</gene>
<dbReference type="AlphaFoldDB" id="A0AA45C5N3"/>
<dbReference type="FunFam" id="3.40.50.10490:FF:000016">
    <property type="entry name" value="Glucose-6-phosphate isomerase"/>
    <property type="match status" value="1"/>
</dbReference>
<dbReference type="PANTHER" id="PTHR11469:SF1">
    <property type="entry name" value="GLUCOSE-6-PHOSPHATE ISOMERASE"/>
    <property type="match status" value="1"/>
</dbReference>
<keyword evidence="4 8" id="KW-0963">Cytoplasm</keyword>
<dbReference type="EMBL" id="QGGI01000014">
    <property type="protein sequence ID" value="PWJ89604.1"/>
    <property type="molecule type" value="Genomic_DNA"/>
</dbReference>
<evidence type="ECO:0000256" key="5">
    <source>
        <dbReference type="ARBA" id="ARBA00023152"/>
    </source>
</evidence>
<comment type="subcellular location">
    <subcellularLocation>
        <location evidence="8">Cytoplasm</location>
    </subcellularLocation>
</comment>
<sequence length="457" mass="51364">MKGIKFDFTNLFQPNVETGVTEDQINDHKDKIKSIIEEIIEEKPGFMSVPFNRKWIDNVLDIKNLVQSFESVVVLGIGGSALGNQALQTALNPLNYNSMNSCDRKTPKVFILDNVDPDFIASVLDQIDPKKTLFNVISKSGTTAEAMSNYLIARGILETYGVKPSKNLLFTTDPENGILRKIAEEENIRCLEIPPEVGGRFSVLTPVGLLSAVAGGIDIIDLFNGAKDMYDKVINTDVWENPAALNALIHYILYNDGYNISVMMSYSNRLLLLADWYRQLWAESLGKKVDLDGKEVHVGQTPVKALGATDQHSQVQLYNEGPFDKVFTFLKLERFDREITIPNIHCDIPELNYLGGKRLSNLLNTELTGTEYALVEHKRPNMKVIFPAINPYNIGQFFFAYEFQTAVMGKLLNINTYDQPGVELGKKVTYALMGRKGYENMEKEVMSKLEGKKQVIL</sequence>
<comment type="pathway">
    <text evidence="8">Carbohydrate biosynthesis; gluconeogenesis.</text>
</comment>
<keyword evidence="6 8" id="KW-0413">Isomerase</keyword>